<evidence type="ECO:0000256" key="1">
    <source>
        <dbReference type="SAM" id="Phobius"/>
    </source>
</evidence>
<name>A0A345MK21_BPBSP</name>
<keyword evidence="1" id="KW-0812">Transmembrane</keyword>
<protein>
    <submittedName>
        <fullName evidence="2">Uncharacterized protein</fullName>
    </submittedName>
</protein>
<proteinExistence type="predicted"/>
<evidence type="ECO:0000313" key="3">
    <source>
        <dbReference type="Proteomes" id="UP000260425"/>
    </source>
</evidence>
<reference evidence="2 3" key="1">
    <citation type="submission" date="2018-07" db="EMBL/GenBank/DDBJ databases">
        <title>Complete nucleotide sequence of Bacillus phage BSP38.</title>
        <authorList>
            <person name="Ghosh K."/>
            <person name="Kim K.-P."/>
        </authorList>
    </citation>
    <scope>NUCLEOTIDE SEQUENCE [LARGE SCALE GENOMIC DNA]</scope>
</reference>
<gene>
    <name evidence="2" type="ORF">BSP38_161</name>
</gene>
<accession>A0A345MK21</accession>
<organism evidence="2 3">
    <name type="scientific">Bacillus phage BSP38</name>
    <dbReference type="NCBI Taxonomy" id="2283013"/>
    <lineage>
        <taxon>Viruses</taxon>
        <taxon>Duplodnaviria</taxon>
        <taxon>Heunggongvirae</taxon>
        <taxon>Uroviricota</taxon>
        <taxon>Caudoviricetes</taxon>
        <taxon>Herelleviridae</taxon>
        <taxon>Bastillevirinae</taxon>
        <taxon>Jeonjuvirus</taxon>
        <taxon>Jeonjuvirus BSP38</taxon>
    </lineage>
</organism>
<sequence>MYHRERAMIFFSELVEAYRELNKVVCQLFSALVVIVTAIALVEKDPDLVIFGVMFSIVTVVSLYFVVFIFQVAFDIIFLLSDIFSEIRDRR</sequence>
<keyword evidence="1" id="KW-1133">Transmembrane helix</keyword>
<organismHost>
    <name type="scientific">Bacillus subtilis</name>
    <dbReference type="NCBI Taxonomy" id="1423"/>
</organismHost>
<feature type="transmembrane region" description="Helical" evidence="1">
    <location>
        <begin position="48"/>
        <end position="81"/>
    </location>
</feature>
<feature type="transmembrane region" description="Helical" evidence="1">
    <location>
        <begin position="21"/>
        <end position="42"/>
    </location>
</feature>
<evidence type="ECO:0000313" key="2">
    <source>
        <dbReference type="EMBL" id="AXH71203.1"/>
    </source>
</evidence>
<dbReference type="EMBL" id="MH606185">
    <property type="protein sequence ID" value="AXH71203.1"/>
    <property type="molecule type" value="Genomic_DNA"/>
</dbReference>
<keyword evidence="3" id="KW-1185">Reference proteome</keyword>
<dbReference type="Proteomes" id="UP000260425">
    <property type="component" value="Segment"/>
</dbReference>
<keyword evidence="1" id="KW-0472">Membrane</keyword>